<evidence type="ECO:0000256" key="9">
    <source>
        <dbReference type="PIRNR" id="PIRNR004862"/>
    </source>
</evidence>
<comment type="caution">
    <text evidence="14">The sequence shown here is derived from an EMBL/GenBank/DDBJ whole genome shotgun (WGS) entry which is preliminary data.</text>
</comment>
<organism evidence="14 15">
    <name type="scientific">Georgfuchsia toluolica</name>
    <dbReference type="NCBI Taxonomy" id="424218"/>
    <lineage>
        <taxon>Bacteria</taxon>
        <taxon>Pseudomonadati</taxon>
        <taxon>Pseudomonadota</taxon>
        <taxon>Betaproteobacteria</taxon>
        <taxon>Nitrosomonadales</taxon>
        <taxon>Sterolibacteriaceae</taxon>
        <taxon>Georgfuchsia</taxon>
    </lineage>
</organism>
<keyword evidence="7 11" id="KW-0472">Membrane</keyword>
<reference evidence="14" key="1">
    <citation type="submission" date="2021-04" db="EMBL/GenBank/DDBJ databases">
        <authorList>
            <person name="Hornung B."/>
        </authorList>
    </citation>
    <scope>NUCLEOTIDE SEQUENCE</scope>
    <source>
        <strain evidence="14">G5G6</strain>
    </source>
</reference>
<accession>A0A916N136</accession>
<dbReference type="GO" id="GO:0009431">
    <property type="term" value="C:bacterial-type flagellum basal body, MS ring"/>
    <property type="evidence" value="ECO:0007669"/>
    <property type="project" value="InterPro"/>
</dbReference>
<evidence type="ECO:0000256" key="1">
    <source>
        <dbReference type="ARBA" id="ARBA00004117"/>
    </source>
</evidence>
<keyword evidence="14" id="KW-0969">Cilium</keyword>
<evidence type="ECO:0000256" key="7">
    <source>
        <dbReference type="ARBA" id="ARBA00023136"/>
    </source>
</evidence>
<evidence type="ECO:0000259" key="13">
    <source>
        <dbReference type="Pfam" id="PF08345"/>
    </source>
</evidence>
<dbReference type="InterPro" id="IPR045851">
    <property type="entry name" value="AMP-bd_C_sf"/>
</dbReference>
<dbReference type="InterPro" id="IPR013556">
    <property type="entry name" value="Flag_M-ring_C"/>
</dbReference>
<dbReference type="GO" id="GO:0071973">
    <property type="term" value="P:bacterial-type flagellum-dependent cell motility"/>
    <property type="evidence" value="ECO:0007669"/>
    <property type="project" value="InterPro"/>
</dbReference>
<sequence length="534" mass="57139">MTTEKKSLVARLPNLMGPANMPSFGLLIGLAAFVALMFGAWTWSQAPEYRVLFSNISDRDGGAIVAALQQANVPYKFAEGGGAILVPTPFVYEARLRLASQGLPKGSLVGFELMENPKFGTSQFLEQVNYQRALEGELARSIQSLSAVAGARVHLALVKPSVFYREQQKPTASVIVNLHPGRNLEPDQVSAIAHLVSSSIPDLSVKNVSIIDQNGNLLSTEHNAGNHGLDPGQIKYVQDLEQSYAKRIESILAPLVGGANVRAQITADIDFSQIEKAEETYKPNQNPAEAVIRSQQTSESNSGTGAQPGGVPGALSNQPPASASAPLTAAGGAAAAVGNTSGNSRKDLTINYEIDKTIRHVQQPFGGIKRLSAAVVVNYRKVTSTAGKASYRALSAQDLGQITDLVKEAMGYNKERGDTLNVVNSLFTIPEQEVVSETPFWKQPSTIQQAKDIGKQLLIAGVAIFLVLSVLRPLLKELAQARVKALPPVITPDGQTITQMISSPDQNLEMVKQLARQEPKLVANVVKNWVAAGE</sequence>
<keyword evidence="6 11" id="KW-1133">Transmembrane helix</keyword>
<keyword evidence="15" id="KW-1185">Reference proteome</keyword>
<feature type="transmembrane region" description="Helical" evidence="11">
    <location>
        <begin position="21"/>
        <end position="43"/>
    </location>
</feature>
<feature type="domain" description="Flagellar M-ring N-terminal" evidence="12">
    <location>
        <begin position="45"/>
        <end position="219"/>
    </location>
</feature>
<dbReference type="PIRSF" id="PIRSF004862">
    <property type="entry name" value="FliF"/>
    <property type="match status" value="1"/>
</dbReference>
<evidence type="ECO:0000313" key="14">
    <source>
        <dbReference type="EMBL" id="CAG4882200.1"/>
    </source>
</evidence>
<keyword evidence="14" id="KW-0282">Flagellum</keyword>
<dbReference type="RefSeq" id="WP_220634299.1">
    <property type="nucleotide sequence ID" value="NZ_CAJQUM010000001.1"/>
</dbReference>
<dbReference type="EMBL" id="CAJQUM010000001">
    <property type="protein sequence ID" value="CAG4882200.1"/>
    <property type="molecule type" value="Genomic_DNA"/>
</dbReference>
<dbReference type="Pfam" id="PF08345">
    <property type="entry name" value="YscJ_FliF_C"/>
    <property type="match status" value="1"/>
</dbReference>
<feature type="domain" description="Flagellar M-ring C-terminal" evidence="13">
    <location>
        <begin position="252"/>
        <end position="427"/>
    </location>
</feature>
<dbReference type="Pfam" id="PF01514">
    <property type="entry name" value="YscJ_FliF"/>
    <property type="match status" value="1"/>
</dbReference>
<dbReference type="GO" id="GO:0003774">
    <property type="term" value="F:cytoskeletal motor activity"/>
    <property type="evidence" value="ECO:0007669"/>
    <property type="project" value="InterPro"/>
</dbReference>
<feature type="compositionally biased region" description="Polar residues" evidence="10">
    <location>
        <begin position="282"/>
        <end position="305"/>
    </location>
</feature>
<dbReference type="InterPro" id="IPR043427">
    <property type="entry name" value="YscJ/FliF"/>
</dbReference>
<dbReference type="PANTHER" id="PTHR30046:SF0">
    <property type="entry name" value="FLAGELLAR M-RING PROTEIN"/>
    <property type="match status" value="1"/>
</dbReference>
<gene>
    <name evidence="14" type="primary">fliF</name>
    <name evidence="14" type="ORF">GTOL_10082</name>
</gene>
<evidence type="ECO:0000256" key="11">
    <source>
        <dbReference type="SAM" id="Phobius"/>
    </source>
</evidence>
<keyword evidence="5 11" id="KW-0812">Transmembrane</keyword>
<dbReference type="InterPro" id="IPR000067">
    <property type="entry name" value="FlgMring_FliF"/>
</dbReference>
<evidence type="ECO:0000256" key="3">
    <source>
        <dbReference type="ARBA" id="ARBA00007971"/>
    </source>
</evidence>
<dbReference type="NCBIfam" id="TIGR00206">
    <property type="entry name" value="fliF"/>
    <property type="match status" value="1"/>
</dbReference>
<evidence type="ECO:0000313" key="15">
    <source>
        <dbReference type="Proteomes" id="UP000742786"/>
    </source>
</evidence>
<evidence type="ECO:0000256" key="5">
    <source>
        <dbReference type="ARBA" id="ARBA00022692"/>
    </source>
</evidence>
<evidence type="ECO:0000256" key="10">
    <source>
        <dbReference type="SAM" id="MobiDB-lite"/>
    </source>
</evidence>
<name>A0A916N136_9PROT</name>
<evidence type="ECO:0000256" key="6">
    <source>
        <dbReference type="ARBA" id="ARBA00022989"/>
    </source>
</evidence>
<evidence type="ECO:0000256" key="2">
    <source>
        <dbReference type="ARBA" id="ARBA00004651"/>
    </source>
</evidence>
<comment type="similarity">
    <text evidence="3 9">Belongs to the FliF family.</text>
</comment>
<comment type="subcellular location">
    <subcellularLocation>
        <location evidence="1 9">Bacterial flagellum basal body</location>
    </subcellularLocation>
    <subcellularLocation>
        <location evidence="2">Cell membrane</location>
        <topology evidence="2">Multi-pass membrane protein</topology>
    </subcellularLocation>
</comment>
<evidence type="ECO:0000256" key="4">
    <source>
        <dbReference type="ARBA" id="ARBA00022475"/>
    </source>
</evidence>
<evidence type="ECO:0000256" key="8">
    <source>
        <dbReference type="ARBA" id="ARBA00023143"/>
    </source>
</evidence>
<dbReference type="PRINTS" id="PR01009">
    <property type="entry name" value="FLGMRINGFLIF"/>
</dbReference>
<dbReference type="GO" id="GO:0005886">
    <property type="term" value="C:plasma membrane"/>
    <property type="evidence" value="ECO:0007669"/>
    <property type="project" value="UniProtKB-SubCell"/>
</dbReference>
<dbReference type="AlphaFoldDB" id="A0A916N136"/>
<dbReference type="Gene3D" id="3.30.300.30">
    <property type="match status" value="1"/>
</dbReference>
<keyword evidence="14" id="KW-0966">Cell projection</keyword>
<protein>
    <recommendedName>
        <fullName evidence="9">Flagellar M-ring protein</fullName>
    </recommendedName>
</protein>
<dbReference type="PANTHER" id="PTHR30046">
    <property type="entry name" value="FLAGELLAR M-RING PROTEIN"/>
    <property type="match status" value="1"/>
</dbReference>
<feature type="region of interest" description="Disordered" evidence="10">
    <location>
        <begin position="279"/>
        <end position="327"/>
    </location>
</feature>
<dbReference type="Proteomes" id="UP000742786">
    <property type="component" value="Unassembled WGS sequence"/>
</dbReference>
<keyword evidence="8 9" id="KW-0975">Bacterial flagellum</keyword>
<evidence type="ECO:0000259" key="12">
    <source>
        <dbReference type="Pfam" id="PF01514"/>
    </source>
</evidence>
<dbReference type="InterPro" id="IPR006182">
    <property type="entry name" value="FliF_N_dom"/>
</dbReference>
<proteinExistence type="inferred from homology"/>
<comment type="function">
    <text evidence="9">The M ring may be actively involved in energy transduction.</text>
</comment>
<keyword evidence="4" id="KW-1003">Cell membrane</keyword>